<proteinExistence type="predicted"/>
<dbReference type="Proteomes" id="UP001472677">
    <property type="component" value="Unassembled WGS sequence"/>
</dbReference>
<dbReference type="PANTHER" id="PTHR46148:SF44">
    <property type="entry name" value="GAG-POL POLYPROTEIN"/>
    <property type="match status" value="1"/>
</dbReference>
<evidence type="ECO:0008006" key="3">
    <source>
        <dbReference type="Google" id="ProtNLM"/>
    </source>
</evidence>
<gene>
    <name evidence="1" type="ORF">V6N12_042167</name>
</gene>
<dbReference type="PANTHER" id="PTHR46148">
    <property type="entry name" value="CHROMO DOMAIN-CONTAINING PROTEIN"/>
    <property type="match status" value="1"/>
</dbReference>
<protein>
    <recommendedName>
        <fullName evidence="3">Reverse transcriptase</fullName>
    </recommendedName>
</protein>
<keyword evidence="2" id="KW-1185">Reference proteome</keyword>
<name>A0ABR2EE03_9ROSI</name>
<comment type="caution">
    <text evidence="1">The sequence shown here is derived from an EMBL/GenBank/DDBJ whole genome shotgun (WGS) entry which is preliminary data.</text>
</comment>
<organism evidence="1 2">
    <name type="scientific">Hibiscus sabdariffa</name>
    <name type="common">roselle</name>
    <dbReference type="NCBI Taxonomy" id="183260"/>
    <lineage>
        <taxon>Eukaryota</taxon>
        <taxon>Viridiplantae</taxon>
        <taxon>Streptophyta</taxon>
        <taxon>Embryophyta</taxon>
        <taxon>Tracheophyta</taxon>
        <taxon>Spermatophyta</taxon>
        <taxon>Magnoliopsida</taxon>
        <taxon>eudicotyledons</taxon>
        <taxon>Gunneridae</taxon>
        <taxon>Pentapetalae</taxon>
        <taxon>rosids</taxon>
        <taxon>malvids</taxon>
        <taxon>Malvales</taxon>
        <taxon>Malvaceae</taxon>
        <taxon>Malvoideae</taxon>
        <taxon>Hibiscus</taxon>
    </lineage>
</organism>
<evidence type="ECO:0000313" key="1">
    <source>
        <dbReference type="EMBL" id="KAK8558875.1"/>
    </source>
</evidence>
<dbReference type="EMBL" id="JBBPBM010000015">
    <property type="protein sequence ID" value="KAK8558875.1"/>
    <property type="molecule type" value="Genomic_DNA"/>
</dbReference>
<accession>A0ABR2EE03</accession>
<sequence length="185" mass="22165">MAPFEALYGRRCRTPLCWYELGENKVLGQQMLRDTKEKVQIIHGRLKQAFDRQKAYAYLKRRDIQYEVGDKVFLKVSPWKKRYRLDSSYILEPEEVELNSDLFYEEEPVQILDWEFKRLRNKSVPLVKVLSRNRGVEEATWEPEATMREQYPHLFDSDQGKLELEEDRSSELIKRRNKGIVSHNP</sequence>
<evidence type="ECO:0000313" key="2">
    <source>
        <dbReference type="Proteomes" id="UP001472677"/>
    </source>
</evidence>
<reference evidence="1 2" key="1">
    <citation type="journal article" date="2024" name="G3 (Bethesda)">
        <title>Genome assembly of Hibiscus sabdariffa L. provides insights into metabolisms of medicinal natural products.</title>
        <authorList>
            <person name="Kim T."/>
        </authorList>
    </citation>
    <scope>NUCLEOTIDE SEQUENCE [LARGE SCALE GENOMIC DNA]</scope>
    <source>
        <strain evidence="1">TK-2024</strain>
        <tissue evidence="1">Old leaves</tissue>
    </source>
</reference>